<name>A0AA35R3E2_GEOBA</name>
<dbReference type="Proteomes" id="UP001174909">
    <property type="component" value="Unassembled WGS sequence"/>
</dbReference>
<dbReference type="AlphaFoldDB" id="A0AA35R3E2"/>
<reference evidence="1" key="1">
    <citation type="submission" date="2023-03" db="EMBL/GenBank/DDBJ databases">
        <authorList>
            <person name="Steffen K."/>
            <person name="Cardenas P."/>
        </authorList>
    </citation>
    <scope>NUCLEOTIDE SEQUENCE</scope>
</reference>
<feature type="non-terminal residue" evidence="1">
    <location>
        <position position="45"/>
    </location>
</feature>
<keyword evidence="2" id="KW-1185">Reference proteome</keyword>
<organism evidence="1 2">
    <name type="scientific">Geodia barretti</name>
    <name type="common">Barrett's horny sponge</name>
    <dbReference type="NCBI Taxonomy" id="519541"/>
    <lineage>
        <taxon>Eukaryota</taxon>
        <taxon>Metazoa</taxon>
        <taxon>Porifera</taxon>
        <taxon>Demospongiae</taxon>
        <taxon>Heteroscleromorpha</taxon>
        <taxon>Tetractinellida</taxon>
        <taxon>Astrophorina</taxon>
        <taxon>Geodiidae</taxon>
        <taxon>Geodia</taxon>
    </lineage>
</organism>
<accession>A0AA35R3E2</accession>
<proteinExistence type="predicted"/>
<dbReference type="EMBL" id="CASHTH010000453">
    <property type="protein sequence ID" value="CAI8001773.1"/>
    <property type="molecule type" value="Genomic_DNA"/>
</dbReference>
<gene>
    <name evidence="1" type="ORF">GBAR_LOCUS3262</name>
</gene>
<comment type="caution">
    <text evidence="1">The sequence shown here is derived from an EMBL/GenBank/DDBJ whole genome shotgun (WGS) entry which is preliminary data.</text>
</comment>
<evidence type="ECO:0000313" key="1">
    <source>
        <dbReference type="EMBL" id="CAI8001773.1"/>
    </source>
</evidence>
<protein>
    <submittedName>
        <fullName evidence="1">Uncharacterized protein</fullName>
    </submittedName>
</protein>
<sequence length="45" mass="4686">VSARHAATQQTRLDIPQVEDAVSSYLAGALAPATLRVYGSGCIMP</sequence>
<evidence type="ECO:0000313" key="2">
    <source>
        <dbReference type="Proteomes" id="UP001174909"/>
    </source>
</evidence>